<keyword evidence="3" id="KW-0378">Hydrolase</keyword>
<dbReference type="Proteomes" id="UP000630353">
    <property type="component" value="Unassembled WGS sequence"/>
</dbReference>
<reference evidence="6" key="1">
    <citation type="journal article" date="2014" name="Int. J. Syst. Evol. Microbiol.">
        <title>Complete genome sequence of Corynebacterium casei LMG S-19264T (=DSM 44701T), isolated from a smear-ripened cheese.</title>
        <authorList>
            <consortium name="US DOE Joint Genome Institute (JGI-PGF)"/>
            <person name="Walter F."/>
            <person name="Albersmeier A."/>
            <person name="Kalinowski J."/>
            <person name="Ruckert C."/>
        </authorList>
    </citation>
    <scope>NUCLEOTIDE SEQUENCE</scope>
    <source>
        <strain evidence="6">KCTC 42651</strain>
    </source>
</reference>
<dbReference type="PIRSF" id="PIRSF039012">
    <property type="entry name" value="ASP"/>
    <property type="match status" value="1"/>
</dbReference>
<dbReference type="InterPro" id="IPR014336">
    <property type="entry name" value="DoeB"/>
</dbReference>
<sequence length="333" mass="35362">MSIDRPSKIQATIDLDADGKRFGALVVPHSRNDSAWGSIRIPIAVIRNGDGPCALLVAGNHGDEYEGQIALRDLARTLDPVEVSGTVIVLPGLNYPAVRSATRCSPIDGGNMNRSFPGRPDGTITQMIAHYVATVLVPRADLVLDLHSGGKTLDFVPFAATHRLPDKALEARAIAAVEAFGAPVGVVMLELDAEGMLDTWVEGLGKLFVTTELAGGGSSTVRSNRVAATGVRNVLKHMGILRGEPEIAEPSRMVDMPDERCFVAAERNGIHEPLAELGDEVAEGQPVARIHSMDEPSHEPAVYVARRSGVLIGRHFPGLVQAGDFLASVAVDL</sequence>
<dbReference type="Pfam" id="PF24827">
    <property type="entry name" value="AstE_AspA_cat"/>
    <property type="match status" value="1"/>
</dbReference>
<dbReference type="GO" id="GO:0046872">
    <property type="term" value="F:metal ion binding"/>
    <property type="evidence" value="ECO:0007669"/>
    <property type="project" value="UniProtKB-KW"/>
</dbReference>
<evidence type="ECO:0000313" key="7">
    <source>
        <dbReference type="Proteomes" id="UP000630353"/>
    </source>
</evidence>
<dbReference type="AlphaFoldDB" id="A0A919CSI9"/>
<dbReference type="InterPro" id="IPR043795">
    <property type="entry name" value="N-alpha-Ac-DABA-like"/>
</dbReference>
<evidence type="ECO:0000256" key="4">
    <source>
        <dbReference type="ARBA" id="ARBA00022833"/>
    </source>
</evidence>
<dbReference type="PANTHER" id="PTHR37326">
    <property type="entry name" value="BLL3975 PROTEIN"/>
    <property type="match status" value="1"/>
</dbReference>
<evidence type="ECO:0000313" key="6">
    <source>
        <dbReference type="EMBL" id="GHD62740.1"/>
    </source>
</evidence>
<evidence type="ECO:0000256" key="2">
    <source>
        <dbReference type="ARBA" id="ARBA00022723"/>
    </source>
</evidence>
<evidence type="ECO:0000256" key="1">
    <source>
        <dbReference type="ARBA" id="ARBA00001947"/>
    </source>
</evidence>
<dbReference type="InterPro" id="IPR055438">
    <property type="entry name" value="AstE_AspA_cat"/>
</dbReference>
<reference evidence="6" key="2">
    <citation type="submission" date="2020-09" db="EMBL/GenBank/DDBJ databases">
        <authorList>
            <person name="Sun Q."/>
            <person name="Kim S."/>
        </authorList>
    </citation>
    <scope>NUCLEOTIDE SEQUENCE</scope>
    <source>
        <strain evidence="6">KCTC 42651</strain>
    </source>
</reference>
<dbReference type="InterPro" id="IPR053138">
    <property type="entry name" value="N-alpha-Ac-DABA_deacetylase"/>
</dbReference>
<keyword evidence="4" id="KW-0862">Zinc</keyword>
<feature type="domain" description="Succinylglutamate desuccinylase/Aspartoacylase catalytic" evidence="5">
    <location>
        <begin position="51"/>
        <end position="237"/>
    </location>
</feature>
<dbReference type="GO" id="GO:0016788">
    <property type="term" value="F:hydrolase activity, acting on ester bonds"/>
    <property type="evidence" value="ECO:0007669"/>
    <property type="project" value="InterPro"/>
</dbReference>
<name>A0A919CSI9_9PROT</name>
<proteinExistence type="predicted"/>
<keyword evidence="2" id="KW-0479">Metal-binding</keyword>
<dbReference type="Gene3D" id="3.40.630.10">
    <property type="entry name" value="Zn peptidases"/>
    <property type="match status" value="1"/>
</dbReference>
<dbReference type="PANTHER" id="PTHR37326:SF1">
    <property type="entry name" value="BLL3975 PROTEIN"/>
    <property type="match status" value="1"/>
</dbReference>
<dbReference type="GO" id="GO:0016811">
    <property type="term" value="F:hydrolase activity, acting on carbon-nitrogen (but not peptide) bonds, in linear amides"/>
    <property type="evidence" value="ECO:0007669"/>
    <property type="project" value="InterPro"/>
</dbReference>
<dbReference type="NCBIfam" id="TIGR02994">
    <property type="entry name" value="ectoine_eutE"/>
    <property type="match status" value="1"/>
</dbReference>
<comment type="cofactor">
    <cofactor evidence="1">
        <name>Zn(2+)</name>
        <dbReference type="ChEBI" id="CHEBI:29105"/>
    </cofactor>
</comment>
<keyword evidence="7" id="KW-1185">Reference proteome</keyword>
<dbReference type="EMBL" id="BMZS01000015">
    <property type="protein sequence ID" value="GHD62740.1"/>
    <property type="molecule type" value="Genomic_DNA"/>
</dbReference>
<dbReference type="RefSeq" id="WP_189995256.1">
    <property type="nucleotide sequence ID" value="NZ_BMZS01000015.1"/>
</dbReference>
<dbReference type="CDD" id="cd06252">
    <property type="entry name" value="M14_ASTE_ASPA-like"/>
    <property type="match status" value="1"/>
</dbReference>
<evidence type="ECO:0000259" key="5">
    <source>
        <dbReference type="Pfam" id="PF24827"/>
    </source>
</evidence>
<comment type="caution">
    <text evidence="6">The sequence shown here is derived from an EMBL/GenBank/DDBJ whole genome shotgun (WGS) entry which is preliminary data.</text>
</comment>
<evidence type="ECO:0000256" key="3">
    <source>
        <dbReference type="ARBA" id="ARBA00022801"/>
    </source>
</evidence>
<protein>
    <submittedName>
        <fullName evidence="6">N-alpha-acetyl diaminobutyric acid deacetylase DoeB</fullName>
    </submittedName>
</protein>
<gene>
    <name evidence="6" type="ORF">GCM10017083_51940</name>
</gene>
<dbReference type="SUPFAM" id="SSF53187">
    <property type="entry name" value="Zn-dependent exopeptidases"/>
    <property type="match status" value="1"/>
</dbReference>
<accession>A0A919CSI9</accession>
<organism evidence="6 7">
    <name type="scientific">Thalassobaculum fulvum</name>
    <dbReference type="NCBI Taxonomy" id="1633335"/>
    <lineage>
        <taxon>Bacteria</taxon>
        <taxon>Pseudomonadati</taxon>
        <taxon>Pseudomonadota</taxon>
        <taxon>Alphaproteobacteria</taxon>
        <taxon>Rhodospirillales</taxon>
        <taxon>Thalassobaculaceae</taxon>
        <taxon>Thalassobaculum</taxon>
    </lineage>
</organism>